<protein>
    <submittedName>
        <fullName evidence="1">Uncharacterized protein</fullName>
    </submittedName>
</protein>
<dbReference type="EMBL" id="SMMG02000002">
    <property type="protein sequence ID" value="KAA3483711.1"/>
    <property type="molecule type" value="Genomic_DNA"/>
</dbReference>
<sequence>MVSVVKVWIFYGHFTKLAHFSKHLEHHRLQFKLYCLDLRSPNSQIKFIKKGHNALPYSSVYLYRLSLGESFSSSLSKCLLDFRVYRK</sequence>
<evidence type="ECO:0000313" key="1">
    <source>
        <dbReference type="EMBL" id="KAA3483711.1"/>
    </source>
</evidence>
<accession>A0A5B6WP93</accession>
<comment type="caution">
    <text evidence="1">The sequence shown here is derived from an EMBL/GenBank/DDBJ whole genome shotgun (WGS) entry which is preliminary data.</text>
</comment>
<organism evidence="1 2">
    <name type="scientific">Gossypium australe</name>
    <dbReference type="NCBI Taxonomy" id="47621"/>
    <lineage>
        <taxon>Eukaryota</taxon>
        <taxon>Viridiplantae</taxon>
        <taxon>Streptophyta</taxon>
        <taxon>Embryophyta</taxon>
        <taxon>Tracheophyta</taxon>
        <taxon>Spermatophyta</taxon>
        <taxon>Magnoliopsida</taxon>
        <taxon>eudicotyledons</taxon>
        <taxon>Gunneridae</taxon>
        <taxon>Pentapetalae</taxon>
        <taxon>rosids</taxon>
        <taxon>malvids</taxon>
        <taxon>Malvales</taxon>
        <taxon>Malvaceae</taxon>
        <taxon>Malvoideae</taxon>
        <taxon>Gossypium</taxon>
    </lineage>
</organism>
<dbReference type="Proteomes" id="UP000325315">
    <property type="component" value="Unassembled WGS sequence"/>
</dbReference>
<proteinExistence type="predicted"/>
<dbReference type="AlphaFoldDB" id="A0A5B6WP93"/>
<gene>
    <name evidence="1" type="ORF">EPI10_005859</name>
</gene>
<name>A0A5B6WP93_9ROSI</name>
<keyword evidence="2" id="KW-1185">Reference proteome</keyword>
<evidence type="ECO:0000313" key="2">
    <source>
        <dbReference type="Proteomes" id="UP000325315"/>
    </source>
</evidence>
<reference evidence="2" key="1">
    <citation type="journal article" date="2019" name="Plant Biotechnol. J.">
        <title>Genome sequencing of the Australian wild diploid species Gossypium australe highlights disease resistance and delayed gland morphogenesis.</title>
        <authorList>
            <person name="Cai Y."/>
            <person name="Cai X."/>
            <person name="Wang Q."/>
            <person name="Wang P."/>
            <person name="Zhang Y."/>
            <person name="Cai C."/>
            <person name="Xu Y."/>
            <person name="Wang K."/>
            <person name="Zhou Z."/>
            <person name="Wang C."/>
            <person name="Geng S."/>
            <person name="Li B."/>
            <person name="Dong Q."/>
            <person name="Hou Y."/>
            <person name="Wang H."/>
            <person name="Ai P."/>
            <person name="Liu Z."/>
            <person name="Yi F."/>
            <person name="Sun M."/>
            <person name="An G."/>
            <person name="Cheng J."/>
            <person name="Zhang Y."/>
            <person name="Shi Q."/>
            <person name="Xie Y."/>
            <person name="Shi X."/>
            <person name="Chang Y."/>
            <person name="Huang F."/>
            <person name="Chen Y."/>
            <person name="Hong S."/>
            <person name="Mi L."/>
            <person name="Sun Q."/>
            <person name="Zhang L."/>
            <person name="Zhou B."/>
            <person name="Peng R."/>
            <person name="Zhang X."/>
            <person name="Liu F."/>
        </authorList>
    </citation>
    <scope>NUCLEOTIDE SEQUENCE [LARGE SCALE GENOMIC DNA]</scope>
    <source>
        <strain evidence="2">cv. PA1801</strain>
    </source>
</reference>